<gene>
    <name evidence="1" type="ORF">DIJ64_11890</name>
</gene>
<accession>A0AAD0P8J2</accession>
<dbReference type="Proteomes" id="UP000249682">
    <property type="component" value="Chromosome"/>
</dbReference>
<name>A0AAD0P8J2_MYCLR</name>
<evidence type="ECO:0000313" key="2">
    <source>
        <dbReference type="Proteomes" id="UP000249682"/>
    </source>
</evidence>
<protein>
    <submittedName>
        <fullName evidence="1">Uncharacterized protein</fullName>
    </submittedName>
</protein>
<proteinExistence type="predicted"/>
<evidence type="ECO:0000313" key="1">
    <source>
        <dbReference type="EMBL" id="AWV48504.1"/>
    </source>
</evidence>
<reference evidence="1 2" key="1">
    <citation type="submission" date="2018-05" db="EMBL/GenBank/DDBJ databases">
        <title>Evolution of small genomes with special reference to Mycobacterium leprae.</title>
        <authorList>
            <person name="Mohanty P.S."/>
            <person name="Bansal A.K."/>
            <person name="Gupta U.D."/>
            <person name="Naaz F."/>
            <person name="Dwivedi V.D."/>
            <person name="Singh H."/>
            <person name="Gupta G."/>
            <person name="Sharma S."/>
            <person name="Arora M."/>
        </authorList>
    </citation>
    <scope>NUCLEOTIDE SEQUENCE [LARGE SCALE GENOMIC DNA]</scope>
    <source>
        <strain evidence="1 2">MRHRU-235-G</strain>
    </source>
</reference>
<organism evidence="1 2">
    <name type="scientific">Mycobacterium leprae</name>
    <dbReference type="NCBI Taxonomy" id="1769"/>
    <lineage>
        <taxon>Bacteria</taxon>
        <taxon>Bacillati</taxon>
        <taxon>Actinomycetota</taxon>
        <taxon>Actinomycetes</taxon>
        <taxon>Mycobacteriales</taxon>
        <taxon>Mycobacteriaceae</taxon>
        <taxon>Mycobacterium</taxon>
    </lineage>
</organism>
<dbReference type="EMBL" id="CP029543">
    <property type="protein sequence ID" value="AWV48504.1"/>
    <property type="molecule type" value="Genomic_DNA"/>
</dbReference>
<dbReference type="AlphaFoldDB" id="A0AAD0P8J2"/>
<sequence length="61" mass="6876">MYSEFNEIIGGAGSSDATLTARLTIIRWKMLLVEVGPDYPDKSRLPYYLLNDKTPSMALHD</sequence>